<dbReference type="Proteomes" id="UP000285794">
    <property type="component" value="Unassembled WGS sequence"/>
</dbReference>
<dbReference type="AlphaFoldDB" id="A0A425Y3S6"/>
<keyword evidence="3" id="KW-1185">Reference proteome</keyword>
<dbReference type="OrthoDB" id="9804312at2"/>
<dbReference type="CDD" id="cd02440">
    <property type="entry name" value="AdoMet_MTases"/>
    <property type="match status" value="1"/>
</dbReference>
<keyword evidence="2" id="KW-0808">Transferase</keyword>
<evidence type="ECO:0000313" key="2">
    <source>
        <dbReference type="EMBL" id="RRG22882.1"/>
    </source>
</evidence>
<feature type="domain" description="Methyltransferase" evidence="1">
    <location>
        <begin position="41"/>
        <end position="102"/>
    </location>
</feature>
<proteinExistence type="predicted"/>
<dbReference type="Gene3D" id="3.40.50.150">
    <property type="entry name" value="Vaccinia Virus protein VP39"/>
    <property type="match status" value="1"/>
</dbReference>
<keyword evidence="2" id="KW-0489">Methyltransferase</keyword>
<protein>
    <submittedName>
        <fullName evidence="2">Class I SAM-dependent methyltransferase</fullName>
    </submittedName>
</protein>
<name>A0A425Y3S6_9BACT</name>
<accession>A0A425Y3S6</accession>
<dbReference type="GO" id="GO:0008168">
    <property type="term" value="F:methyltransferase activity"/>
    <property type="evidence" value="ECO:0007669"/>
    <property type="project" value="UniProtKB-KW"/>
</dbReference>
<gene>
    <name evidence="2" type="ORF">DWB61_05440</name>
</gene>
<comment type="caution">
    <text evidence="2">The sequence shown here is derived from an EMBL/GenBank/DDBJ whole genome shotgun (WGS) entry which is preliminary data.</text>
</comment>
<dbReference type="InterPro" id="IPR029063">
    <property type="entry name" value="SAM-dependent_MTases_sf"/>
</dbReference>
<organism evidence="2 3">
    <name type="scientific">Ancylomarina euxinus</name>
    <dbReference type="NCBI Taxonomy" id="2283627"/>
    <lineage>
        <taxon>Bacteria</taxon>
        <taxon>Pseudomonadati</taxon>
        <taxon>Bacteroidota</taxon>
        <taxon>Bacteroidia</taxon>
        <taxon>Marinilabiliales</taxon>
        <taxon>Marinifilaceae</taxon>
        <taxon>Ancylomarina</taxon>
    </lineage>
</organism>
<dbReference type="Pfam" id="PF13847">
    <property type="entry name" value="Methyltransf_31"/>
    <property type="match status" value="1"/>
</dbReference>
<evidence type="ECO:0000259" key="1">
    <source>
        <dbReference type="Pfam" id="PF13847"/>
    </source>
</evidence>
<sequence>MNKSSKRFDQIYGEQAPESIPWNSLELPTSIYDLIKNKQIKACRAIDIGCGLGNYSRILSKMGFKMTGIDFSSVATEKAQKLADKELLSIEMYIRNVAKLLNDNAYYFTIAFNEEDDYFEGKGKFRETPTGSVLYFSNPNEIQKLFSPLFHILDLKNIAIPGKNGNHRAYYAFMQKKNAV</sequence>
<evidence type="ECO:0000313" key="3">
    <source>
        <dbReference type="Proteomes" id="UP000285794"/>
    </source>
</evidence>
<dbReference type="RefSeq" id="WP_125029882.1">
    <property type="nucleotide sequence ID" value="NZ_JAPXVP010000004.1"/>
</dbReference>
<dbReference type="InterPro" id="IPR025714">
    <property type="entry name" value="Methyltranfer_dom"/>
</dbReference>
<dbReference type="EMBL" id="QQWG01000004">
    <property type="protein sequence ID" value="RRG22882.1"/>
    <property type="molecule type" value="Genomic_DNA"/>
</dbReference>
<dbReference type="SUPFAM" id="SSF53335">
    <property type="entry name" value="S-adenosyl-L-methionine-dependent methyltransferases"/>
    <property type="match status" value="1"/>
</dbReference>
<reference evidence="2 3" key="1">
    <citation type="submission" date="2018-07" db="EMBL/GenBank/DDBJ databases">
        <title>Draft genome sequence of Ancylomarina sp. M1P.</title>
        <authorList>
            <person name="Yadav S."/>
            <person name="Villanueva L."/>
            <person name="Damste J.S.S."/>
        </authorList>
    </citation>
    <scope>NUCLEOTIDE SEQUENCE [LARGE SCALE GENOMIC DNA]</scope>
    <source>
        <strain evidence="2 3">M1P</strain>
    </source>
</reference>
<dbReference type="GO" id="GO:0032259">
    <property type="term" value="P:methylation"/>
    <property type="evidence" value="ECO:0007669"/>
    <property type="project" value="UniProtKB-KW"/>
</dbReference>